<feature type="compositionally biased region" description="Low complexity" evidence="1">
    <location>
        <begin position="424"/>
        <end position="435"/>
    </location>
</feature>
<protein>
    <submittedName>
        <fullName evidence="5">MCE family protein</fullName>
    </submittedName>
</protein>
<feature type="region of interest" description="Disordered" evidence="1">
    <location>
        <begin position="392"/>
        <end position="484"/>
    </location>
</feature>
<accession>A0A7K3LHL3</accession>
<dbReference type="InterPro" id="IPR005693">
    <property type="entry name" value="Mce"/>
</dbReference>
<dbReference type="InterPro" id="IPR003399">
    <property type="entry name" value="Mce/MlaD"/>
</dbReference>
<evidence type="ECO:0000313" key="5">
    <source>
        <dbReference type="EMBL" id="NDJ91867.1"/>
    </source>
</evidence>
<dbReference type="PANTHER" id="PTHR33371">
    <property type="entry name" value="INTERMEMBRANE PHOSPHOLIPID TRANSPORT SYSTEM BINDING PROTEIN MLAD-RELATED"/>
    <property type="match status" value="1"/>
</dbReference>
<dbReference type="PANTHER" id="PTHR33371:SF19">
    <property type="entry name" value="MCE-FAMILY PROTEIN MCE4A"/>
    <property type="match status" value="1"/>
</dbReference>
<feature type="compositionally biased region" description="Pro residues" evidence="1">
    <location>
        <begin position="471"/>
        <end position="484"/>
    </location>
</feature>
<feature type="domain" description="Mammalian cell entry C-terminal" evidence="4">
    <location>
        <begin position="123"/>
        <end position="342"/>
    </location>
</feature>
<dbReference type="RefSeq" id="WP_162113279.1">
    <property type="nucleotide sequence ID" value="NZ_JAACYR010000138.1"/>
</dbReference>
<keyword evidence="2" id="KW-0812">Transmembrane</keyword>
<dbReference type="GO" id="GO:0005576">
    <property type="term" value="C:extracellular region"/>
    <property type="evidence" value="ECO:0007669"/>
    <property type="project" value="TreeGrafter"/>
</dbReference>
<dbReference type="Proteomes" id="UP000466523">
    <property type="component" value="Unassembled WGS sequence"/>
</dbReference>
<reference evidence="5 6" key="1">
    <citation type="submission" date="2020-01" db="EMBL/GenBank/DDBJ databases">
        <authorList>
            <person name="Sanchez-Estrada R."/>
            <person name="Gonzalez-Y-Merchand J.A."/>
            <person name="Rivera-Gutierrez S."/>
        </authorList>
    </citation>
    <scope>NUCLEOTIDE SEQUENCE [LARGE SCALE GENOMIC DNA]</scope>
    <source>
        <strain evidence="5 6">CST 7247</strain>
    </source>
</reference>
<dbReference type="Pfam" id="PF02470">
    <property type="entry name" value="MlaD"/>
    <property type="match status" value="1"/>
</dbReference>
<feature type="compositionally biased region" description="Pro residues" evidence="1">
    <location>
        <begin position="397"/>
        <end position="423"/>
    </location>
</feature>
<comment type="caution">
    <text evidence="5">The sequence shown here is derived from an EMBL/GenBank/DDBJ whole genome shotgun (WGS) entry which is preliminary data.</text>
</comment>
<feature type="compositionally biased region" description="Pro residues" evidence="1">
    <location>
        <begin position="436"/>
        <end position="457"/>
    </location>
</feature>
<dbReference type="AlphaFoldDB" id="A0A7K3LHL3"/>
<dbReference type="EMBL" id="JAACYR010000138">
    <property type="protein sequence ID" value="NDJ91867.1"/>
    <property type="molecule type" value="Genomic_DNA"/>
</dbReference>
<gene>
    <name evidence="5" type="ORF">GWR20_22445</name>
</gene>
<dbReference type="InterPro" id="IPR052336">
    <property type="entry name" value="MlaD_Phospholipid_Transporter"/>
</dbReference>
<evidence type="ECO:0000259" key="3">
    <source>
        <dbReference type="Pfam" id="PF02470"/>
    </source>
</evidence>
<keyword evidence="2" id="KW-1133">Transmembrane helix</keyword>
<feature type="domain" description="Mce/MlaD" evidence="3">
    <location>
        <begin position="43"/>
        <end position="118"/>
    </location>
</feature>
<dbReference type="Pfam" id="PF11887">
    <property type="entry name" value="Mce4_CUP1"/>
    <property type="match status" value="1"/>
</dbReference>
<feature type="transmembrane region" description="Helical" evidence="2">
    <location>
        <begin position="12"/>
        <end position="35"/>
    </location>
</feature>
<evidence type="ECO:0000256" key="2">
    <source>
        <dbReference type="SAM" id="Phobius"/>
    </source>
</evidence>
<proteinExistence type="predicted"/>
<sequence>MESTRRGGGLHPAWWTLILFAAIGLFLSVTLSLFAGTFRKFVPVTLVSDRAGLVMESGGKVKMRGVEVGRVGTIQSGTGQVSLKLEIFPGQIRYIPANVDARIRATTAFGAKYVDLIYPEHPSPKRLSAGEVIRSQNVSNEVNTVFQTLTEVLDKIEPAKVNAVLAALAEGLRGEGPAIGDAITDGNQVLLALNSRAETFRRDWRSLKGFSDTYSAAADDIVSVLNAVSTTSTTITDNAKALDSLLLNLTGLSNAGIDLLGPNKDNLVHAINVLEPTTRLLMKYNPQLTCMLVGGKWFLDNGGYDFGGGNGKSAILDVAVLLGDDAYRYPDNLPVNGAKGGPGGKPSCGSLPIVDNNWPQRYLVTDSGWGTGMDVRPNPGIGFPGYVDYFPTTRGIPEPPSMRYPGGPAPGPEPTYPGAPPYGAPLYAADGSPLYPGLPPAPPPGAPREPGPPPPGSQPFVVPAPMQQQPTPTPPLPEQAAPSP</sequence>
<evidence type="ECO:0000256" key="1">
    <source>
        <dbReference type="SAM" id="MobiDB-lite"/>
    </source>
</evidence>
<name>A0A7K3LHL3_9MYCO</name>
<dbReference type="NCBIfam" id="TIGR00996">
    <property type="entry name" value="Mtu_fam_mce"/>
    <property type="match status" value="1"/>
</dbReference>
<evidence type="ECO:0000259" key="4">
    <source>
        <dbReference type="Pfam" id="PF11887"/>
    </source>
</evidence>
<feature type="compositionally biased region" description="Low complexity" evidence="1">
    <location>
        <begin position="458"/>
        <end position="470"/>
    </location>
</feature>
<organism evidence="5 6">
    <name type="scientific">Mycolicibacter kumamotonensis</name>
    <dbReference type="NCBI Taxonomy" id="354243"/>
    <lineage>
        <taxon>Bacteria</taxon>
        <taxon>Bacillati</taxon>
        <taxon>Actinomycetota</taxon>
        <taxon>Actinomycetes</taxon>
        <taxon>Mycobacteriales</taxon>
        <taxon>Mycobacteriaceae</taxon>
        <taxon>Mycolicibacter</taxon>
    </lineage>
</organism>
<keyword evidence="2" id="KW-0472">Membrane</keyword>
<dbReference type="InterPro" id="IPR024516">
    <property type="entry name" value="Mce_C"/>
</dbReference>
<evidence type="ECO:0000313" key="6">
    <source>
        <dbReference type="Proteomes" id="UP000466523"/>
    </source>
</evidence>
<dbReference type="GO" id="GO:0051701">
    <property type="term" value="P:biological process involved in interaction with host"/>
    <property type="evidence" value="ECO:0007669"/>
    <property type="project" value="TreeGrafter"/>
</dbReference>